<evidence type="ECO:0000313" key="2">
    <source>
        <dbReference type="EMBL" id="OLV19278.1"/>
    </source>
</evidence>
<dbReference type="EMBL" id="MSTI01000038">
    <property type="protein sequence ID" value="OLV19278.1"/>
    <property type="molecule type" value="Genomic_DNA"/>
</dbReference>
<evidence type="ECO:0000256" key="1">
    <source>
        <dbReference type="SAM" id="MobiDB-lite"/>
    </source>
</evidence>
<name>A0A1U7P292_9DEIO</name>
<comment type="caution">
    <text evidence="2">The sequence shown here is derived from an EMBL/GenBank/DDBJ whole genome shotgun (WGS) entry which is preliminary data.</text>
</comment>
<dbReference type="Proteomes" id="UP000186607">
    <property type="component" value="Unassembled WGS sequence"/>
</dbReference>
<dbReference type="AlphaFoldDB" id="A0A1U7P292"/>
<organism evidence="2 3">
    <name type="scientific">Deinococcus marmoris</name>
    <dbReference type="NCBI Taxonomy" id="249408"/>
    <lineage>
        <taxon>Bacteria</taxon>
        <taxon>Thermotogati</taxon>
        <taxon>Deinococcota</taxon>
        <taxon>Deinococci</taxon>
        <taxon>Deinococcales</taxon>
        <taxon>Deinococcaceae</taxon>
        <taxon>Deinococcus</taxon>
    </lineage>
</organism>
<reference evidence="2 3" key="1">
    <citation type="submission" date="2017-01" db="EMBL/GenBank/DDBJ databases">
        <title>Genome Analysis of Deinococcus marmoris KOPRI26562.</title>
        <authorList>
            <person name="Kim J.H."/>
            <person name="Oh H.-M."/>
        </authorList>
    </citation>
    <scope>NUCLEOTIDE SEQUENCE [LARGE SCALE GENOMIC DNA]</scope>
    <source>
        <strain evidence="2 3">KOPRI26562</strain>
    </source>
</reference>
<protein>
    <submittedName>
        <fullName evidence="2">Uncharacterized protein</fullName>
    </submittedName>
</protein>
<evidence type="ECO:0000313" key="3">
    <source>
        <dbReference type="Proteomes" id="UP000186607"/>
    </source>
</evidence>
<feature type="region of interest" description="Disordered" evidence="1">
    <location>
        <begin position="1"/>
        <end position="20"/>
    </location>
</feature>
<accession>A0A1U7P292</accession>
<gene>
    <name evidence="2" type="ORF">BOO71_0003382</name>
</gene>
<proteinExistence type="predicted"/>
<sequence length="43" mass="4556">MEWIHGGSIENDGGVGQRGQPLVLRDVRLLEGGGPTLQGDRGK</sequence>
<keyword evidence="3" id="KW-1185">Reference proteome</keyword>